<protein>
    <submittedName>
        <fullName evidence="1">Uncharacterized protein</fullName>
    </submittedName>
</protein>
<evidence type="ECO:0000313" key="1">
    <source>
        <dbReference type="EMBL" id="KAH3777164.1"/>
    </source>
</evidence>
<evidence type="ECO:0000313" key="2">
    <source>
        <dbReference type="Proteomes" id="UP000828390"/>
    </source>
</evidence>
<accession>A0A9D4EDP7</accession>
<proteinExistence type="predicted"/>
<keyword evidence="2" id="KW-1185">Reference proteome</keyword>
<dbReference type="EMBL" id="JAIWYP010000009">
    <property type="protein sequence ID" value="KAH3777164.1"/>
    <property type="molecule type" value="Genomic_DNA"/>
</dbReference>
<reference evidence="1" key="2">
    <citation type="submission" date="2020-11" db="EMBL/GenBank/DDBJ databases">
        <authorList>
            <person name="McCartney M.A."/>
            <person name="Auch B."/>
            <person name="Kono T."/>
            <person name="Mallez S."/>
            <person name="Becker A."/>
            <person name="Gohl D.M."/>
            <person name="Silverstein K.A.T."/>
            <person name="Koren S."/>
            <person name="Bechman K.B."/>
            <person name="Herman A."/>
            <person name="Abrahante J.E."/>
            <person name="Garbe J."/>
        </authorList>
    </citation>
    <scope>NUCLEOTIDE SEQUENCE</scope>
    <source>
        <strain evidence="1">Duluth1</strain>
        <tissue evidence="1">Whole animal</tissue>
    </source>
</reference>
<sequence>MRSFPTPSIRQFQMVTHSRDIRHSSHTEMPEKYLPLASDIRTVSQSFIAVVTMYVWL</sequence>
<gene>
    <name evidence="1" type="ORF">DPMN_178601</name>
</gene>
<organism evidence="1 2">
    <name type="scientific">Dreissena polymorpha</name>
    <name type="common">Zebra mussel</name>
    <name type="synonym">Mytilus polymorpha</name>
    <dbReference type="NCBI Taxonomy" id="45954"/>
    <lineage>
        <taxon>Eukaryota</taxon>
        <taxon>Metazoa</taxon>
        <taxon>Spiralia</taxon>
        <taxon>Lophotrochozoa</taxon>
        <taxon>Mollusca</taxon>
        <taxon>Bivalvia</taxon>
        <taxon>Autobranchia</taxon>
        <taxon>Heteroconchia</taxon>
        <taxon>Euheterodonta</taxon>
        <taxon>Imparidentia</taxon>
        <taxon>Neoheterodontei</taxon>
        <taxon>Myida</taxon>
        <taxon>Dreissenoidea</taxon>
        <taxon>Dreissenidae</taxon>
        <taxon>Dreissena</taxon>
    </lineage>
</organism>
<name>A0A9D4EDP7_DREPO</name>
<dbReference type="Proteomes" id="UP000828390">
    <property type="component" value="Unassembled WGS sequence"/>
</dbReference>
<comment type="caution">
    <text evidence="1">The sequence shown here is derived from an EMBL/GenBank/DDBJ whole genome shotgun (WGS) entry which is preliminary data.</text>
</comment>
<dbReference type="AlphaFoldDB" id="A0A9D4EDP7"/>
<reference evidence="1" key="1">
    <citation type="journal article" date="2019" name="bioRxiv">
        <title>The Genome of the Zebra Mussel, Dreissena polymorpha: A Resource for Invasive Species Research.</title>
        <authorList>
            <person name="McCartney M.A."/>
            <person name="Auch B."/>
            <person name="Kono T."/>
            <person name="Mallez S."/>
            <person name="Zhang Y."/>
            <person name="Obille A."/>
            <person name="Becker A."/>
            <person name="Abrahante J.E."/>
            <person name="Garbe J."/>
            <person name="Badalamenti J.P."/>
            <person name="Herman A."/>
            <person name="Mangelson H."/>
            <person name="Liachko I."/>
            <person name="Sullivan S."/>
            <person name="Sone E.D."/>
            <person name="Koren S."/>
            <person name="Silverstein K.A.T."/>
            <person name="Beckman K.B."/>
            <person name="Gohl D.M."/>
        </authorList>
    </citation>
    <scope>NUCLEOTIDE SEQUENCE</scope>
    <source>
        <strain evidence="1">Duluth1</strain>
        <tissue evidence="1">Whole animal</tissue>
    </source>
</reference>